<feature type="non-terminal residue" evidence="3">
    <location>
        <position position="1"/>
    </location>
</feature>
<dbReference type="Pfam" id="PF08705">
    <property type="entry name" value="Gag_p6"/>
    <property type="match status" value="1"/>
</dbReference>
<evidence type="ECO:0000256" key="1">
    <source>
        <dbReference type="SAM" id="MobiDB-lite"/>
    </source>
</evidence>
<evidence type="ECO:0000313" key="3">
    <source>
        <dbReference type="EMBL" id="AAW57324.1"/>
    </source>
</evidence>
<gene>
    <name evidence="3" type="primary">gag</name>
</gene>
<reference evidence="3" key="1">
    <citation type="submission" date="2004-11" db="EMBL/GenBank/DDBJ databases">
        <title>Sequences of clustered epitopes in gag and nef potentially presented by predominant class I human leukocyte antigen HLA alleles A and B expressed by human immunodeficiency virus type 1 (HIV-1) infected patients in Vietnam.</title>
        <authorList>
            <person name="Fleury H.J."/>
            <person name="Lazaro E."/>
            <person name="Theodorou I."/>
            <person name="Legrand E."/>
            <person name="Recordon-Pinson P."/>
            <person name="Boucher S."/>
            <person name="Capoulade C."/>
            <person name="Lan T.H."/>
            <person name="Hung P.V."/>
            <person name="Debre P."/>
        </authorList>
    </citation>
    <scope>NUCLEOTIDE SEQUENCE</scope>
    <source>
        <strain evidence="3">Vr13gag2b</strain>
    </source>
</reference>
<name>Q5G5T2_HV1</name>
<dbReference type="Gene3D" id="6.10.250.390">
    <property type="match status" value="1"/>
</dbReference>
<organism evidence="3">
    <name type="scientific">Human immunodeficiency virus type 1</name>
    <name type="common">HIV-1</name>
    <dbReference type="NCBI Taxonomy" id="11676"/>
    <lineage>
        <taxon>Viruses</taxon>
        <taxon>Riboviria</taxon>
        <taxon>Pararnavirae</taxon>
        <taxon>Artverviricota</taxon>
        <taxon>Revtraviricetes</taxon>
        <taxon>Ortervirales</taxon>
        <taxon>Retroviridae</taxon>
        <taxon>Orthoretrovirinae</taxon>
        <taxon>Lentivirus</taxon>
        <taxon>Lentivirus humimdef1</taxon>
    </lineage>
</organism>
<dbReference type="InterPro" id="IPR014817">
    <property type="entry name" value="Gag_p6"/>
</dbReference>
<proteinExistence type="predicted"/>
<feature type="compositionally biased region" description="Basic and acidic residues" evidence="1">
    <location>
        <begin position="21"/>
        <end position="30"/>
    </location>
</feature>
<organismHost>
    <name type="scientific">Homo sapiens</name>
    <name type="common">Human</name>
    <dbReference type="NCBI Taxonomy" id="9606"/>
</organismHost>
<protein>
    <submittedName>
        <fullName evidence="3">Gag protein</fullName>
    </submittedName>
</protein>
<accession>Q5G5T2</accession>
<sequence>SRPEPTAPPAERLGDGGGKIFEQEQKDKDTSPSISLKSLFGNDPLSQ</sequence>
<feature type="region of interest" description="Disordered" evidence="1">
    <location>
        <begin position="1"/>
        <end position="47"/>
    </location>
</feature>
<evidence type="ECO:0000259" key="2">
    <source>
        <dbReference type="Pfam" id="PF08705"/>
    </source>
</evidence>
<feature type="domain" description="Gag protein p6" evidence="2">
    <location>
        <begin position="1"/>
        <end position="32"/>
    </location>
</feature>
<dbReference type="EMBL" id="AY840252">
    <property type="protein sequence ID" value="AAW57324.1"/>
    <property type="molecule type" value="Genomic_RNA"/>
</dbReference>